<comment type="caution">
    <text evidence="1">The sequence shown here is derived from an EMBL/GenBank/DDBJ whole genome shotgun (WGS) entry which is preliminary data.</text>
</comment>
<accession>A0ABP8YG05</accession>
<gene>
    <name evidence="1" type="ORF">GCM10023350_06990</name>
</gene>
<dbReference type="EMBL" id="BAABKN010000005">
    <property type="protein sequence ID" value="GAA4726802.1"/>
    <property type="molecule type" value="Genomic_DNA"/>
</dbReference>
<keyword evidence="2" id="KW-1185">Reference proteome</keyword>
<protein>
    <submittedName>
        <fullName evidence="1">Uncharacterized protein</fullName>
    </submittedName>
</protein>
<dbReference type="SUPFAM" id="SSF54001">
    <property type="entry name" value="Cysteine proteinases"/>
    <property type="match status" value="1"/>
</dbReference>
<evidence type="ECO:0000313" key="1">
    <source>
        <dbReference type="EMBL" id="GAA4726802.1"/>
    </source>
</evidence>
<dbReference type="InterPro" id="IPR038765">
    <property type="entry name" value="Papain-like_cys_pep_sf"/>
</dbReference>
<dbReference type="Gene3D" id="3.30.2140.10">
    <property type="entry name" value="Arylamine N-acetyltransferase"/>
    <property type="match status" value="1"/>
</dbReference>
<reference evidence="2" key="1">
    <citation type="journal article" date="2019" name="Int. J. Syst. Evol. Microbiol.">
        <title>The Global Catalogue of Microorganisms (GCM) 10K type strain sequencing project: providing services to taxonomists for standard genome sequencing and annotation.</title>
        <authorList>
            <consortium name="The Broad Institute Genomics Platform"/>
            <consortium name="The Broad Institute Genome Sequencing Center for Infectious Disease"/>
            <person name="Wu L."/>
            <person name="Ma J."/>
        </authorList>
    </citation>
    <scope>NUCLEOTIDE SEQUENCE [LARGE SCALE GENOMIC DNA]</scope>
    <source>
        <strain evidence="2">JCM 18532</strain>
    </source>
</reference>
<sequence>MTLGMSSDPWSTDQLDLTGYLARLGAPAPPDAAALAELHEAHVRTFTFDNIDVLLGQHPGVSLWTSFSTSSWTAVAAATASSTTSVSWSDGSASEHRPNVPLAVLRANLPTGWGCVGGARD</sequence>
<evidence type="ECO:0000313" key="2">
    <source>
        <dbReference type="Proteomes" id="UP001499882"/>
    </source>
</evidence>
<dbReference type="Proteomes" id="UP001499882">
    <property type="component" value="Unassembled WGS sequence"/>
</dbReference>
<name>A0ABP8YG05_9ACTN</name>
<organism evidence="1 2">
    <name type="scientific">Nocardioides endophyticus</name>
    <dbReference type="NCBI Taxonomy" id="1353775"/>
    <lineage>
        <taxon>Bacteria</taxon>
        <taxon>Bacillati</taxon>
        <taxon>Actinomycetota</taxon>
        <taxon>Actinomycetes</taxon>
        <taxon>Propionibacteriales</taxon>
        <taxon>Nocardioidaceae</taxon>
        <taxon>Nocardioides</taxon>
    </lineage>
</organism>
<proteinExistence type="predicted"/>